<evidence type="ECO:0000313" key="3">
    <source>
        <dbReference type="Proteomes" id="UP000326757"/>
    </source>
</evidence>
<keyword evidence="3" id="KW-1185">Reference proteome</keyword>
<sequence length="150" mass="16174">MERMEKGKISTTLEKQSSSSKAEVESSQPKDHESLPQKQAHMEIIGSTDPPRNIHGLSWVSVVFSIISSIYAIDNTITADVIPVAQQSGIGIGLSVAGELFLNFALKSLREVFSGTTGQDLESAILGISGNFFETLRSHTREQALTAIAN</sequence>
<name>A0A5N6K5I9_MONLA</name>
<accession>A0A5N6K5I9</accession>
<feature type="compositionally biased region" description="Basic and acidic residues" evidence="1">
    <location>
        <begin position="22"/>
        <end position="35"/>
    </location>
</feature>
<dbReference type="Proteomes" id="UP000326757">
    <property type="component" value="Unassembled WGS sequence"/>
</dbReference>
<evidence type="ECO:0000313" key="2">
    <source>
        <dbReference type="EMBL" id="KAB8297772.1"/>
    </source>
</evidence>
<organism evidence="2 3">
    <name type="scientific">Monilinia laxa</name>
    <name type="common">Brown rot fungus</name>
    <name type="synonym">Sclerotinia laxa</name>
    <dbReference type="NCBI Taxonomy" id="61186"/>
    <lineage>
        <taxon>Eukaryota</taxon>
        <taxon>Fungi</taxon>
        <taxon>Dikarya</taxon>
        <taxon>Ascomycota</taxon>
        <taxon>Pezizomycotina</taxon>
        <taxon>Leotiomycetes</taxon>
        <taxon>Helotiales</taxon>
        <taxon>Sclerotiniaceae</taxon>
        <taxon>Monilinia</taxon>
    </lineage>
</organism>
<dbReference type="EMBL" id="VIGI01000007">
    <property type="protein sequence ID" value="KAB8297772.1"/>
    <property type="molecule type" value="Genomic_DNA"/>
</dbReference>
<dbReference type="OrthoDB" id="10021397at2759"/>
<reference evidence="2 3" key="1">
    <citation type="submission" date="2019-06" db="EMBL/GenBank/DDBJ databases">
        <title>Genome Sequence of the Brown Rot Fungal Pathogen Monilinia laxa.</title>
        <authorList>
            <person name="De Miccolis Angelini R.M."/>
            <person name="Landi L."/>
            <person name="Abate D."/>
            <person name="Pollastro S."/>
            <person name="Romanazzi G."/>
            <person name="Faretra F."/>
        </authorList>
    </citation>
    <scope>NUCLEOTIDE SEQUENCE [LARGE SCALE GENOMIC DNA]</scope>
    <source>
        <strain evidence="2 3">Mlax316</strain>
    </source>
</reference>
<dbReference type="AlphaFoldDB" id="A0A5N6K5I9"/>
<evidence type="ECO:0000256" key="1">
    <source>
        <dbReference type="SAM" id="MobiDB-lite"/>
    </source>
</evidence>
<feature type="region of interest" description="Disordered" evidence="1">
    <location>
        <begin position="1"/>
        <end position="39"/>
    </location>
</feature>
<comment type="caution">
    <text evidence="2">The sequence shown here is derived from an EMBL/GenBank/DDBJ whole genome shotgun (WGS) entry which is preliminary data.</text>
</comment>
<protein>
    <recommendedName>
        <fullName evidence="4">Major facilitator superfamily (MFS) profile domain-containing protein</fullName>
    </recommendedName>
</protein>
<proteinExistence type="predicted"/>
<gene>
    <name evidence="2" type="ORF">EYC80_001573</name>
</gene>
<evidence type="ECO:0008006" key="4">
    <source>
        <dbReference type="Google" id="ProtNLM"/>
    </source>
</evidence>